<name>A0AAV5GFQ0_9BASI</name>
<sequence length="456" mass="49062">MEGVAYNRPQALSERCLPEFAWLDNDIGQSPCEVARILIDECSPKDFYSLAALDLVHGQTHYPSPNPMQGSSCQCSMGVYNLVQACAACQQDWDYEATPWGDWVANCTVSNVNSGLTFPYDCPGGTEIPDWAYANNAGGALIVGEVYRHAAHNQSSSSAPPSSTSSPASTSTSETQYTEYSAKQTVSNIDSGAGEVGDKDEDSGSKIGMIVGVAVPIVLAAFLAGALFAYLRRKKRKSRQRGQRLDSSSEVHDSASSTLYSDGAMKQKEAGFSAFAAPVRSTSSYTRGSGRSFTTNSVSTGVPIDAYRRESTFYSPSTGFDTMTRSSEFTYEDSVDARDEPTDIDDESISPFSDIHRPAPSRVNTRNNIHTSPSFSHQSFSSFSLSPSTHTPSMRSRDDAASLLTTASSRAAPSSSGATYGGVHDDYDDDETETDGASFVTRSDAASWMSGRSRRR</sequence>
<keyword evidence="2" id="KW-0812">Transmembrane</keyword>
<dbReference type="AlphaFoldDB" id="A0AAV5GFQ0"/>
<feature type="region of interest" description="Disordered" evidence="1">
    <location>
        <begin position="238"/>
        <end position="258"/>
    </location>
</feature>
<protein>
    <submittedName>
        <fullName evidence="3">Uncharacterized protein</fullName>
    </submittedName>
</protein>
<feature type="transmembrane region" description="Helical" evidence="2">
    <location>
        <begin position="207"/>
        <end position="231"/>
    </location>
</feature>
<accession>A0AAV5GFQ0</accession>
<evidence type="ECO:0000256" key="1">
    <source>
        <dbReference type="SAM" id="MobiDB-lite"/>
    </source>
</evidence>
<keyword evidence="2" id="KW-1133">Transmembrane helix</keyword>
<dbReference type="Proteomes" id="UP001342314">
    <property type="component" value="Unassembled WGS sequence"/>
</dbReference>
<comment type="caution">
    <text evidence="3">The sequence shown here is derived from an EMBL/GenBank/DDBJ whole genome shotgun (WGS) entry which is preliminary data.</text>
</comment>
<feature type="region of interest" description="Disordered" evidence="1">
    <location>
        <begin position="331"/>
        <end position="456"/>
    </location>
</feature>
<keyword evidence="2" id="KW-0472">Membrane</keyword>
<keyword evidence="4" id="KW-1185">Reference proteome</keyword>
<feature type="compositionally biased region" description="Low complexity" evidence="1">
    <location>
        <begin position="155"/>
        <end position="181"/>
    </location>
</feature>
<feature type="compositionally biased region" description="Low complexity" evidence="1">
    <location>
        <begin position="370"/>
        <end position="393"/>
    </location>
</feature>
<feature type="region of interest" description="Disordered" evidence="1">
    <location>
        <begin position="152"/>
        <end position="201"/>
    </location>
</feature>
<evidence type="ECO:0000256" key="2">
    <source>
        <dbReference type="SAM" id="Phobius"/>
    </source>
</evidence>
<feature type="compositionally biased region" description="Basic and acidic residues" evidence="1">
    <location>
        <begin position="243"/>
        <end position="253"/>
    </location>
</feature>
<proteinExistence type="predicted"/>
<gene>
    <name evidence="3" type="ORF">Rhopal_001984-T1</name>
</gene>
<evidence type="ECO:0000313" key="3">
    <source>
        <dbReference type="EMBL" id="GJN89013.1"/>
    </source>
</evidence>
<evidence type="ECO:0000313" key="4">
    <source>
        <dbReference type="Proteomes" id="UP001342314"/>
    </source>
</evidence>
<reference evidence="3 4" key="1">
    <citation type="submission" date="2021-12" db="EMBL/GenBank/DDBJ databases">
        <title>High titer production of polyol ester of fatty acids by Rhodotorula paludigena BS15 towards product separation-free biomass refinery.</title>
        <authorList>
            <person name="Mano J."/>
            <person name="Ono H."/>
            <person name="Tanaka T."/>
            <person name="Naito K."/>
            <person name="Sushida H."/>
            <person name="Ike M."/>
            <person name="Tokuyasu K."/>
            <person name="Kitaoka M."/>
        </authorList>
    </citation>
    <scope>NUCLEOTIDE SEQUENCE [LARGE SCALE GENOMIC DNA]</scope>
    <source>
        <strain evidence="3 4">BS15</strain>
    </source>
</reference>
<feature type="compositionally biased region" description="Low complexity" evidence="1">
    <location>
        <begin position="401"/>
        <end position="418"/>
    </location>
</feature>
<dbReference type="EMBL" id="BQKY01000004">
    <property type="protein sequence ID" value="GJN89013.1"/>
    <property type="molecule type" value="Genomic_DNA"/>
</dbReference>
<organism evidence="3 4">
    <name type="scientific">Rhodotorula paludigena</name>
    <dbReference type="NCBI Taxonomy" id="86838"/>
    <lineage>
        <taxon>Eukaryota</taxon>
        <taxon>Fungi</taxon>
        <taxon>Dikarya</taxon>
        <taxon>Basidiomycota</taxon>
        <taxon>Pucciniomycotina</taxon>
        <taxon>Microbotryomycetes</taxon>
        <taxon>Sporidiobolales</taxon>
        <taxon>Sporidiobolaceae</taxon>
        <taxon>Rhodotorula</taxon>
    </lineage>
</organism>